<comment type="caution">
    <text evidence="2">The sequence shown here is derived from an EMBL/GenBank/DDBJ whole genome shotgun (WGS) entry which is preliminary data.</text>
</comment>
<dbReference type="Pfam" id="PF00147">
    <property type="entry name" value="Fibrinogen_C"/>
    <property type="match status" value="2"/>
</dbReference>
<name>A0AAD9MRS9_9ANNE</name>
<sequence>MRRQDGSVKFRNKLWYAYKFGFGNLDGEFWLGNEARHILTESDSYRVRFDLVTFDRRWGHAEYSKFDIGPESDQYQLVIGGYSGNLTVLLPRHSASINTTMKFSTKDRFNDDNLAEVCFTTNTHDQSENMIKFSTKDRDNDKLEGACCCGGWWFNACGYVRLTGDYDGVGYEGITWYPFDGNLAYADMKIRLNG</sequence>
<dbReference type="InterPro" id="IPR002181">
    <property type="entry name" value="Fibrinogen_a/b/g_C_dom"/>
</dbReference>
<dbReference type="InterPro" id="IPR050373">
    <property type="entry name" value="Fibrinogen_C-term_domain"/>
</dbReference>
<dbReference type="GO" id="GO:0005615">
    <property type="term" value="C:extracellular space"/>
    <property type="evidence" value="ECO:0007669"/>
    <property type="project" value="TreeGrafter"/>
</dbReference>
<accession>A0AAD9MRS9</accession>
<evidence type="ECO:0000313" key="3">
    <source>
        <dbReference type="Proteomes" id="UP001208570"/>
    </source>
</evidence>
<dbReference type="AlphaFoldDB" id="A0AAD9MRS9"/>
<dbReference type="SUPFAM" id="SSF56496">
    <property type="entry name" value="Fibrinogen C-terminal domain-like"/>
    <property type="match status" value="1"/>
</dbReference>
<dbReference type="PROSITE" id="PS51406">
    <property type="entry name" value="FIBRINOGEN_C_2"/>
    <property type="match status" value="1"/>
</dbReference>
<evidence type="ECO:0000259" key="1">
    <source>
        <dbReference type="PROSITE" id="PS51406"/>
    </source>
</evidence>
<evidence type="ECO:0000313" key="2">
    <source>
        <dbReference type="EMBL" id="KAK2141461.1"/>
    </source>
</evidence>
<protein>
    <recommendedName>
        <fullName evidence="1">Fibrinogen C-terminal domain-containing protein</fullName>
    </recommendedName>
</protein>
<dbReference type="InterPro" id="IPR014716">
    <property type="entry name" value="Fibrinogen_a/b/g_C_1"/>
</dbReference>
<dbReference type="InterPro" id="IPR036056">
    <property type="entry name" value="Fibrinogen-like_C"/>
</dbReference>
<reference evidence="2" key="1">
    <citation type="journal article" date="2023" name="Mol. Biol. Evol.">
        <title>Third-Generation Sequencing Reveals the Adaptive Role of the Epigenome in Three Deep-Sea Polychaetes.</title>
        <authorList>
            <person name="Perez M."/>
            <person name="Aroh O."/>
            <person name="Sun Y."/>
            <person name="Lan Y."/>
            <person name="Juniper S.K."/>
            <person name="Young C.R."/>
            <person name="Angers B."/>
            <person name="Qian P.Y."/>
        </authorList>
    </citation>
    <scope>NUCLEOTIDE SEQUENCE</scope>
    <source>
        <strain evidence="2">P08H-3</strain>
    </source>
</reference>
<keyword evidence="3" id="KW-1185">Reference proteome</keyword>
<dbReference type="Proteomes" id="UP001208570">
    <property type="component" value="Unassembled WGS sequence"/>
</dbReference>
<dbReference type="PANTHER" id="PTHR19143">
    <property type="entry name" value="FIBRINOGEN/TENASCIN/ANGIOPOEITIN"/>
    <property type="match status" value="1"/>
</dbReference>
<dbReference type="Gene3D" id="3.90.215.10">
    <property type="entry name" value="Gamma Fibrinogen, chain A, domain 1"/>
    <property type="match status" value="1"/>
</dbReference>
<feature type="domain" description="Fibrinogen C-terminal" evidence="1">
    <location>
        <begin position="1"/>
        <end position="194"/>
    </location>
</feature>
<dbReference type="SMART" id="SM00186">
    <property type="entry name" value="FBG"/>
    <property type="match status" value="1"/>
</dbReference>
<dbReference type="EMBL" id="JAODUP010001094">
    <property type="protein sequence ID" value="KAK2141461.1"/>
    <property type="molecule type" value="Genomic_DNA"/>
</dbReference>
<dbReference type="Gene3D" id="4.10.530.10">
    <property type="entry name" value="Gamma-fibrinogen Carboxyl Terminal Fragment, domain 2"/>
    <property type="match status" value="1"/>
</dbReference>
<organism evidence="2 3">
    <name type="scientific">Paralvinella palmiformis</name>
    <dbReference type="NCBI Taxonomy" id="53620"/>
    <lineage>
        <taxon>Eukaryota</taxon>
        <taxon>Metazoa</taxon>
        <taxon>Spiralia</taxon>
        <taxon>Lophotrochozoa</taxon>
        <taxon>Annelida</taxon>
        <taxon>Polychaeta</taxon>
        <taxon>Sedentaria</taxon>
        <taxon>Canalipalpata</taxon>
        <taxon>Terebellida</taxon>
        <taxon>Terebelliformia</taxon>
        <taxon>Alvinellidae</taxon>
        <taxon>Paralvinella</taxon>
    </lineage>
</organism>
<proteinExistence type="predicted"/>
<gene>
    <name evidence="2" type="ORF">LSH36_1094g00029</name>
</gene>